<evidence type="ECO:0000313" key="1">
    <source>
        <dbReference type="EMBL" id="MBG6083611.1"/>
    </source>
</evidence>
<keyword evidence="2" id="KW-1185">Reference proteome</keyword>
<name>A0A931D9X6_9MICC</name>
<dbReference type="Proteomes" id="UP000625033">
    <property type="component" value="Unassembled WGS sequence"/>
</dbReference>
<proteinExistence type="predicted"/>
<evidence type="ECO:0008006" key="3">
    <source>
        <dbReference type="Google" id="ProtNLM"/>
    </source>
</evidence>
<protein>
    <recommendedName>
        <fullName evidence="3">ADP-ribosylglycohydrolase family protein</fullName>
    </recommendedName>
</protein>
<organism evidence="1 2">
    <name type="scientific">Zhihengliuella flava</name>
    <dbReference type="NCBI Taxonomy" id="1285193"/>
    <lineage>
        <taxon>Bacteria</taxon>
        <taxon>Bacillati</taxon>
        <taxon>Actinomycetota</taxon>
        <taxon>Actinomycetes</taxon>
        <taxon>Micrococcales</taxon>
        <taxon>Micrococcaceae</taxon>
        <taxon>Zhihengliuella</taxon>
    </lineage>
</organism>
<dbReference type="RefSeq" id="WP_196835027.1">
    <property type="nucleotide sequence ID" value="NZ_JADOTZ010000001.1"/>
</dbReference>
<dbReference type="AlphaFoldDB" id="A0A931D9X6"/>
<sequence>MTSEQPVPHPETFMNRAAAMLAAGAYASSGTIDSTAAYPLFVMDGLLEALEWANDGVASDEAACLWLATLRWYRASTGQFPTGAPEPLGRWIDHRIGTLDVRPGDEALVRMLDTVDMPTRQHPHRTGTRSDLALVGALVPGMLPHVSDGTRRQLAVDAAALTGTAADFDAAAQLGPALFELLTADDPTAVLQSLAGTAVETSTAASSSEEAGDDATRRVSAAAAAAAEASHLDPTQLPEGAEHLTAALIGAARGTQALGALWGGSPITEVVDEAAGRWRRLVLPR</sequence>
<accession>A0A931D9X6</accession>
<gene>
    <name evidence="1" type="ORF">IW252_000378</name>
</gene>
<comment type="caution">
    <text evidence="1">The sequence shown here is derived from an EMBL/GenBank/DDBJ whole genome shotgun (WGS) entry which is preliminary data.</text>
</comment>
<reference evidence="1" key="1">
    <citation type="submission" date="2020-11" db="EMBL/GenBank/DDBJ databases">
        <title>Sequencing the genomes of 1000 actinobacteria strains.</title>
        <authorList>
            <person name="Klenk H.-P."/>
        </authorList>
    </citation>
    <scope>NUCLEOTIDE SEQUENCE</scope>
    <source>
        <strain evidence="1">DSM 26152</strain>
    </source>
</reference>
<evidence type="ECO:0000313" key="2">
    <source>
        <dbReference type="Proteomes" id="UP000625033"/>
    </source>
</evidence>
<dbReference type="EMBL" id="JADOTZ010000001">
    <property type="protein sequence ID" value="MBG6083611.1"/>
    <property type="molecule type" value="Genomic_DNA"/>
</dbReference>